<feature type="compositionally biased region" description="Polar residues" evidence="1">
    <location>
        <begin position="28"/>
        <end position="60"/>
    </location>
</feature>
<protein>
    <submittedName>
        <fullName evidence="2">13173_t:CDS:1</fullName>
    </submittedName>
</protein>
<feature type="region of interest" description="Disordered" evidence="1">
    <location>
        <begin position="1"/>
        <end position="60"/>
    </location>
</feature>
<proteinExistence type="predicted"/>
<organism evidence="2 3">
    <name type="scientific">Ambispora gerdemannii</name>
    <dbReference type="NCBI Taxonomy" id="144530"/>
    <lineage>
        <taxon>Eukaryota</taxon>
        <taxon>Fungi</taxon>
        <taxon>Fungi incertae sedis</taxon>
        <taxon>Mucoromycota</taxon>
        <taxon>Glomeromycotina</taxon>
        <taxon>Glomeromycetes</taxon>
        <taxon>Archaeosporales</taxon>
        <taxon>Ambisporaceae</taxon>
        <taxon>Ambispora</taxon>
    </lineage>
</organism>
<sequence length="78" mass="8651">MEHNRDDINDNTSWESTTPPPTYESTRDSSTATGNNNIATIQTTQPQSISPPAYTPNLSSNEAHKYLLGFGKEEDYSD</sequence>
<name>A0A9N9HBW2_9GLOM</name>
<dbReference type="AlphaFoldDB" id="A0A9N9HBW2"/>
<gene>
    <name evidence="2" type="ORF">AGERDE_LOCUS12331</name>
</gene>
<dbReference type="Proteomes" id="UP000789831">
    <property type="component" value="Unassembled WGS sequence"/>
</dbReference>
<evidence type="ECO:0000256" key="1">
    <source>
        <dbReference type="SAM" id="MobiDB-lite"/>
    </source>
</evidence>
<reference evidence="2" key="1">
    <citation type="submission" date="2021-06" db="EMBL/GenBank/DDBJ databases">
        <authorList>
            <person name="Kallberg Y."/>
            <person name="Tangrot J."/>
            <person name="Rosling A."/>
        </authorList>
    </citation>
    <scope>NUCLEOTIDE SEQUENCE</scope>
    <source>
        <strain evidence="2">MT106</strain>
    </source>
</reference>
<dbReference type="EMBL" id="CAJVPL010008058">
    <property type="protein sequence ID" value="CAG8672710.1"/>
    <property type="molecule type" value="Genomic_DNA"/>
</dbReference>
<accession>A0A9N9HBW2</accession>
<comment type="caution">
    <text evidence="2">The sequence shown here is derived from an EMBL/GenBank/DDBJ whole genome shotgun (WGS) entry which is preliminary data.</text>
</comment>
<evidence type="ECO:0000313" key="3">
    <source>
        <dbReference type="Proteomes" id="UP000789831"/>
    </source>
</evidence>
<keyword evidence="3" id="KW-1185">Reference proteome</keyword>
<evidence type="ECO:0000313" key="2">
    <source>
        <dbReference type="EMBL" id="CAG8672710.1"/>
    </source>
</evidence>